<evidence type="ECO:0000313" key="1">
    <source>
        <dbReference type="EMBL" id="MBB5684287.1"/>
    </source>
</evidence>
<sequence>MSRPDATASAALDADIIRPVFIGFLDIAGDPVRANTSGEDILFTGTGIADLDGFTYDGISANFIDITPVKAAAGGTDSVTARLSGLPVIDADTLNILGDPANYRGRTARLWRIIRNAANVQQGAIQHYYTGYMTALDINAEPGNQMIEITIESYLAAFSQASQRTYLDQTRLDAGDLSPKAMIAIANGNSASPLTGNTRVPGVYIPTNGGGGFYRQNEL</sequence>
<dbReference type="Proteomes" id="UP000549617">
    <property type="component" value="Unassembled WGS sequence"/>
</dbReference>
<evidence type="ECO:0000313" key="2">
    <source>
        <dbReference type="Proteomes" id="UP000549617"/>
    </source>
</evidence>
<gene>
    <name evidence="1" type="ORF">FHS49_000278</name>
</gene>
<dbReference type="RefSeq" id="WP_184014525.1">
    <property type="nucleotide sequence ID" value="NZ_JACIJC010000001.1"/>
</dbReference>
<keyword evidence="2" id="KW-1185">Reference proteome</keyword>
<proteinExistence type="predicted"/>
<protein>
    <submittedName>
        <fullName evidence="1">Uncharacterized protein</fullName>
    </submittedName>
</protein>
<name>A0A7W9ECQ1_9SPHN</name>
<comment type="caution">
    <text evidence="1">The sequence shown here is derived from an EMBL/GenBank/DDBJ whole genome shotgun (WGS) entry which is preliminary data.</text>
</comment>
<dbReference type="EMBL" id="JACIJC010000001">
    <property type="protein sequence ID" value="MBB5684287.1"/>
    <property type="molecule type" value="Genomic_DNA"/>
</dbReference>
<dbReference type="AlphaFoldDB" id="A0A7W9ECQ1"/>
<accession>A0A7W9ECQ1</accession>
<organism evidence="1 2">
    <name type="scientific">Sphingobium boeckii</name>
    <dbReference type="NCBI Taxonomy" id="1082345"/>
    <lineage>
        <taxon>Bacteria</taxon>
        <taxon>Pseudomonadati</taxon>
        <taxon>Pseudomonadota</taxon>
        <taxon>Alphaproteobacteria</taxon>
        <taxon>Sphingomonadales</taxon>
        <taxon>Sphingomonadaceae</taxon>
        <taxon>Sphingobium</taxon>
    </lineage>
</organism>
<reference evidence="1 2" key="1">
    <citation type="submission" date="2020-08" db="EMBL/GenBank/DDBJ databases">
        <title>Genomic Encyclopedia of Type Strains, Phase IV (KMG-IV): sequencing the most valuable type-strain genomes for metagenomic binning, comparative biology and taxonomic classification.</title>
        <authorList>
            <person name="Goeker M."/>
        </authorList>
    </citation>
    <scope>NUCLEOTIDE SEQUENCE [LARGE SCALE GENOMIC DNA]</scope>
    <source>
        <strain evidence="1 2">DSM 25079</strain>
    </source>
</reference>